<evidence type="ECO:0000313" key="2">
    <source>
        <dbReference type="Proteomes" id="UP001386955"/>
    </source>
</evidence>
<dbReference type="AlphaFoldDB" id="A0AAN9XWI6"/>
<keyword evidence="2" id="KW-1185">Reference proteome</keyword>
<evidence type="ECO:0000313" key="1">
    <source>
        <dbReference type="EMBL" id="KAK7413040.1"/>
    </source>
</evidence>
<organism evidence="1 2">
    <name type="scientific">Psophocarpus tetragonolobus</name>
    <name type="common">Winged bean</name>
    <name type="synonym">Dolichos tetragonolobus</name>
    <dbReference type="NCBI Taxonomy" id="3891"/>
    <lineage>
        <taxon>Eukaryota</taxon>
        <taxon>Viridiplantae</taxon>
        <taxon>Streptophyta</taxon>
        <taxon>Embryophyta</taxon>
        <taxon>Tracheophyta</taxon>
        <taxon>Spermatophyta</taxon>
        <taxon>Magnoliopsida</taxon>
        <taxon>eudicotyledons</taxon>
        <taxon>Gunneridae</taxon>
        <taxon>Pentapetalae</taxon>
        <taxon>rosids</taxon>
        <taxon>fabids</taxon>
        <taxon>Fabales</taxon>
        <taxon>Fabaceae</taxon>
        <taxon>Papilionoideae</taxon>
        <taxon>50 kb inversion clade</taxon>
        <taxon>NPAAA clade</taxon>
        <taxon>indigoferoid/millettioid clade</taxon>
        <taxon>Phaseoleae</taxon>
        <taxon>Psophocarpus</taxon>
    </lineage>
</organism>
<accession>A0AAN9XWI6</accession>
<comment type="caution">
    <text evidence="1">The sequence shown here is derived from an EMBL/GenBank/DDBJ whole genome shotgun (WGS) entry which is preliminary data.</text>
</comment>
<gene>
    <name evidence="1" type="ORF">VNO78_04877</name>
</gene>
<dbReference type="Proteomes" id="UP001386955">
    <property type="component" value="Unassembled WGS sequence"/>
</dbReference>
<protein>
    <submittedName>
        <fullName evidence="1">Uncharacterized protein</fullName>
    </submittedName>
</protein>
<reference evidence="1 2" key="1">
    <citation type="submission" date="2024-01" db="EMBL/GenBank/DDBJ databases">
        <title>The genomes of 5 underutilized Papilionoideae crops provide insights into root nodulation and disease resistanc.</title>
        <authorList>
            <person name="Jiang F."/>
        </authorList>
    </citation>
    <scope>NUCLEOTIDE SEQUENCE [LARGE SCALE GENOMIC DNA]</scope>
    <source>
        <strain evidence="1">DUOXIRENSHENG_FW03</strain>
        <tissue evidence="1">Leaves</tissue>
    </source>
</reference>
<sequence length="322" mass="35641">MVERSHVKEMNGCCLHPVSSSVAFNSGTKNDPCIGKSNVAGNQLFDLGNMGLGERSTQFQSNCSTTQQYSMRRSKLIQFKWDHDVLLTCHVRPYPSAAELIPLVQRILHERSDLDRRSRKISDCRNLAAISSSIPWVQNTLAELVGADLKFNSVAGSSCFTNHASVNLAEMDFANSPIDAAVEGGSSRSELLFINYEPVNVKNFYGLNQVSSESVCDPISNEVTFVPQKSTSDNAVCNRGLLIFVPIVCGVVENRPSLGQKRRSKIVNFPSMKSRSDLREVPIHESNGLMARKWELRVVTMRSSDSEMGRARVKGQRDASPQ</sequence>
<name>A0AAN9XWI6_PSOTE</name>
<proteinExistence type="predicted"/>
<dbReference type="EMBL" id="JAYMYS010000001">
    <property type="protein sequence ID" value="KAK7413040.1"/>
    <property type="molecule type" value="Genomic_DNA"/>
</dbReference>